<evidence type="ECO:0000256" key="1">
    <source>
        <dbReference type="ARBA" id="ARBA00004370"/>
    </source>
</evidence>
<dbReference type="EMBL" id="AZIM01008257">
    <property type="protein sequence ID" value="ETE57526.1"/>
    <property type="molecule type" value="Genomic_DNA"/>
</dbReference>
<dbReference type="Gene3D" id="3.40.50.2300">
    <property type="match status" value="1"/>
</dbReference>
<gene>
    <name evidence="6" type="primary">Vmn2r26</name>
    <name evidence="6" type="ORF">L345_16755</name>
</gene>
<dbReference type="AlphaFoldDB" id="V8N6L2"/>
<dbReference type="PANTHER" id="PTHR24061">
    <property type="entry name" value="CALCIUM-SENSING RECEPTOR-RELATED"/>
    <property type="match status" value="1"/>
</dbReference>
<accession>V8N6L2</accession>
<keyword evidence="7" id="KW-1185">Reference proteome</keyword>
<sequence length="273" mass="31634">MAPNEDLQYEGLVQLLLYFGWKWVGFVITDDKHGEHFIQIMEPMLSQNKICSEFTERIDRNFHFYEPSEMVERLVSHVTIFTERTANVIIIHGESTVFMWLVSIILVTSTLSSTTLDTSQKHSTEKPLKCTGDEAIQIPHEWYQDGDLLIGGLMSHVQYMSPSVPFNKHPSEELCTGEEALKIPQEWYQEGELLIGGLMSHIHYLFPEISFKRHPFEESVDLPLENSKCSYNTWRKYSLYVAGLYTAEQDRRAEILLLCLCSLYRKDDIQTNG</sequence>
<keyword evidence="2" id="KW-0812">Transmembrane</keyword>
<evidence type="ECO:0000256" key="4">
    <source>
        <dbReference type="ARBA" id="ARBA00023136"/>
    </source>
</evidence>
<proteinExistence type="predicted"/>
<dbReference type="Pfam" id="PF01094">
    <property type="entry name" value="ANF_receptor"/>
    <property type="match status" value="1"/>
</dbReference>
<dbReference type="OrthoDB" id="5984008at2759"/>
<dbReference type="GO" id="GO:0004930">
    <property type="term" value="F:G protein-coupled receptor activity"/>
    <property type="evidence" value="ECO:0007669"/>
    <property type="project" value="InterPro"/>
</dbReference>
<dbReference type="InterPro" id="IPR000068">
    <property type="entry name" value="GPCR_3_Ca_sens_rcpt-rel"/>
</dbReference>
<feature type="domain" description="Receptor ligand binding region" evidence="5">
    <location>
        <begin position="2"/>
        <end position="95"/>
    </location>
</feature>
<evidence type="ECO:0000313" key="7">
    <source>
        <dbReference type="Proteomes" id="UP000018936"/>
    </source>
</evidence>
<dbReference type="PANTHER" id="PTHR24061:SF599">
    <property type="entry name" value="G-PROTEIN COUPLED RECEPTORS FAMILY 3 PROFILE DOMAIN-CONTAINING PROTEIN"/>
    <property type="match status" value="1"/>
</dbReference>
<dbReference type="GO" id="GO:0005886">
    <property type="term" value="C:plasma membrane"/>
    <property type="evidence" value="ECO:0007669"/>
    <property type="project" value="TreeGrafter"/>
</dbReference>
<name>V8N6L2_OPHHA</name>
<evidence type="ECO:0000259" key="5">
    <source>
        <dbReference type="Pfam" id="PF01094"/>
    </source>
</evidence>
<organism evidence="6 7">
    <name type="scientific">Ophiophagus hannah</name>
    <name type="common">King cobra</name>
    <name type="synonym">Naja hannah</name>
    <dbReference type="NCBI Taxonomy" id="8665"/>
    <lineage>
        <taxon>Eukaryota</taxon>
        <taxon>Metazoa</taxon>
        <taxon>Chordata</taxon>
        <taxon>Craniata</taxon>
        <taxon>Vertebrata</taxon>
        <taxon>Euteleostomi</taxon>
        <taxon>Lepidosauria</taxon>
        <taxon>Squamata</taxon>
        <taxon>Bifurcata</taxon>
        <taxon>Unidentata</taxon>
        <taxon>Episquamata</taxon>
        <taxon>Toxicofera</taxon>
        <taxon>Serpentes</taxon>
        <taxon>Colubroidea</taxon>
        <taxon>Elapidae</taxon>
        <taxon>Elapinae</taxon>
        <taxon>Ophiophagus</taxon>
    </lineage>
</organism>
<reference evidence="6 7" key="1">
    <citation type="journal article" date="2013" name="Proc. Natl. Acad. Sci. U.S.A.">
        <title>The king cobra genome reveals dynamic gene evolution and adaptation in the snake venom system.</title>
        <authorList>
            <person name="Vonk F.J."/>
            <person name="Casewell N.R."/>
            <person name="Henkel C.V."/>
            <person name="Heimberg A.M."/>
            <person name="Jansen H.J."/>
            <person name="McCleary R.J."/>
            <person name="Kerkkamp H.M."/>
            <person name="Vos R.A."/>
            <person name="Guerreiro I."/>
            <person name="Calvete J.J."/>
            <person name="Wuster W."/>
            <person name="Woods A.E."/>
            <person name="Logan J.M."/>
            <person name="Harrison R.A."/>
            <person name="Castoe T.A."/>
            <person name="de Koning A.P."/>
            <person name="Pollock D.D."/>
            <person name="Yandell M."/>
            <person name="Calderon D."/>
            <person name="Renjifo C."/>
            <person name="Currier R.B."/>
            <person name="Salgado D."/>
            <person name="Pla D."/>
            <person name="Sanz L."/>
            <person name="Hyder A.S."/>
            <person name="Ribeiro J.M."/>
            <person name="Arntzen J.W."/>
            <person name="van den Thillart G.E."/>
            <person name="Boetzer M."/>
            <person name="Pirovano W."/>
            <person name="Dirks R.P."/>
            <person name="Spaink H.P."/>
            <person name="Duboule D."/>
            <person name="McGlinn E."/>
            <person name="Kini R.M."/>
            <person name="Richardson M.K."/>
        </authorList>
    </citation>
    <scope>NUCLEOTIDE SEQUENCE</scope>
    <source>
        <tissue evidence="6">Blood</tissue>
    </source>
</reference>
<keyword evidence="6" id="KW-0675">Receptor</keyword>
<comment type="caution">
    <text evidence="6">The sequence shown here is derived from an EMBL/GenBank/DDBJ whole genome shotgun (WGS) entry which is preliminary data.</text>
</comment>
<dbReference type="Proteomes" id="UP000018936">
    <property type="component" value="Unassembled WGS sequence"/>
</dbReference>
<evidence type="ECO:0000256" key="2">
    <source>
        <dbReference type="ARBA" id="ARBA00022692"/>
    </source>
</evidence>
<feature type="non-terminal residue" evidence="6">
    <location>
        <position position="1"/>
    </location>
</feature>
<evidence type="ECO:0000256" key="3">
    <source>
        <dbReference type="ARBA" id="ARBA00022989"/>
    </source>
</evidence>
<evidence type="ECO:0000313" key="6">
    <source>
        <dbReference type="EMBL" id="ETE57526.1"/>
    </source>
</evidence>
<protein>
    <submittedName>
        <fullName evidence="6">Vomeronasal type-2 receptor 26</fullName>
    </submittedName>
</protein>
<dbReference type="InterPro" id="IPR001828">
    <property type="entry name" value="ANF_lig-bd_rcpt"/>
</dbReference>
<dbReference type="InterPro" id="IPR028082">
    <property type="entry name" value="Peripla_BP_I"/>
</dbReference>
<keyword evidence="3" id="KW-1133">Transmembrane helix</keyword>
<dbReference type="SUPFAM" id="SSF53822">
    <property type="entry name" value="Periplasmic binding protein-like I"/>
    <property type="match status" value="1"/>
</dbReference>
<keyword evidence="4" id="KW-0472">Membrane</keyword>
<comment type="subcellular location">
    <subcellularLocation>
        <location evidence="1">Membrane</location>
    </subcellularLocation>
</comment>